<proteinExistence type="inferred from homology"/>
<keyword evidence="4" id="KW-0812">Transmembrane</keyword>
<evidence type="ECO:0000313" key="7">
    <source>
        <dbReference type="Proteomes" id="UP000179270"/>
    </source>
</evidence>
<accession>A0A1F7I9C9</accession>
<feature type="transmembrane region" description="Helical" evidence="4">
    <location>
        <begin position="260"/>
        <end position="279"/>
    </location>
</feature>
<reference evidence="6 7" key="1">
    <citation type="journal article" date="2016" name="Nat. Commun.">
        <title>Thousands of microbial genomes shed light on interconnected biogeochemical processes in an aquifer system.</title>
        <authorList>
            <person name="Anantharaman K."/>
            <person name="Brown C.T."/>
            <person name="Hug L.A."/>
            <person name="Sharon I."/>
            <person name="Castelle C.J."/>
            <person name="Probst A.J."/>
            <person name="Thomas B.C."/>
            <person name="Singh A."/>
            <person name="Wilkins M.J."/>
            <person name="Karaoz U."/>
            <person name="Brodie E.L."/>
            <person name="Williams K.H."/>
            <person name="Hubbard S.S."/>
            <person name="Banfield J.F."/>
        </authorList>
    </citation>
    <scope>NUCLEOTIDE SEQUENCE [LARGE SCALE GENOMIC DNA]</scope>
</reference>
<organism evidence="6 7">
    <name type="scientific">Candidatus Roizmanbacteria bacterium RIFCSPLOWO2_01_FULL_35_13</name>
    <dbReference type="NCBI Taxonomy" id="1802055"/>
    <lineage>
        <taxon>Bacteria</taxon>
        <taxon>Candidatus Roizmaniibacteriota</taxon>
    </lineage>
</organism>
<evidence type="ECO:0000256" key="3">
    <source>
        <dbReference type="ARBA" id="ARBA00022679"/>
    </source>
</evidence>
<gene>
    <name evidence="6" type="ORF">A3A74_05460</name>
</gene>
<dbReference type="Proteomes" id="UP000179270">
    <property type="component" value="Unassembled WGS sequence"/>
</dbReference>
<feature type="transmembrane region" description="Helical" evidence="4">
    <location>
        <begin position="299"/>
        <end position="318"/>
    </location>
</feature>
<dbReference type="InterPro" id="IPR001173">
    <property type="entry name" value="Glyco_trans_2-like"/>
</dbReference>
<comment type="similarity">
    <text evidence="1">Belongs to the glycosyltransferase 2 family.</text>
</comment>
<dbReference type="EMBL" id="MGAF01000042">
    <property type="protein sequence ID" value="OGK39902.1"/>
    <property type="molecule type" value="Genomic_DNA"/>
</dbReference>
<evidence type="ECO:0000259" key="5">
    <source>
        <dbReference type="Pfam" id="PF00535"/>
    </source>
</evidence>
<dbReference type="STRING" id="1802055.A3A74_05460"/>
<evidence type="ECO:0000313" key="6">
    <source>
        <dbReference type="EMBL" id="OGK39902.1"/>
    </source>
</evidence>
<evidence type="ECO:0000256" key="4">
    <source>
        <dbReference type="SAM" id="Phobius"/>
    </source>
</evidence>
<keyword evidence="3" id="KW-0808">Transferase</keyword>
<dbReference type="GO" id="GO:0016757">
    <property type="term" value="F:glycosyltransferase activity"/>
    <property type="evidence" value="ECO:0007669"/>
    <property type="project" value="UniProtKB-KW"/>
</dbReference>
<keyword evidence="2" id="KW-0328">Glycosyltransferase</keyword>
<evidence type="ECO:0000256" key="1">
    <source>
        <dbReference type="ARBA" id="ARBA00006739"/>
    </source>
</evidence>
<dbReference type="Gene3D" id="3.90.550.10">
    <property type="entry name" value="Spore Coat Polysaccharide Biosynthesis Protein SpsA, Chain A"/>
    <property type="match status" value="1"/>
</dbReference>
<keyword evidence="4" id="KW-0472">Membrane</keyword>
<protein>
    <recommendedName>
        <fullName evidence="5">Glycosyltransferase 2-like domain-containing protein</fullName>
    </recommendedName>
</protein>
<evidence type="ECO:0000256" key="2">
    <source>
        <dbReference type="ARBA" id="ARBA00022676"/>
    </source>
</evidence>
<dbReference type="Pfam" id="PF00535">
    <property type="entry name" value="Glycos_transf_2"/>
    <property type="match status" value="1"/>
</dbReference>
<dbReference type="PANTHER" id="PTHR43630">
    <property type="entry name" value="POLY-BETA-1,6-N-ACETYL-D-GLUCOSAMINE SYNTHASE"/>
    <property type="match status" value="1"/>
</dbReference>
<dbReference type="AlphaFoldDB" id="A0A1F7I9C9"/>
<dbReference type="PANTHER" id="PTHR43630:SF1">
    <property type="entry name" value="POLY-BETA-1,6-N-ACETYL-D-GLUCOSAMINE SYNTHASE"/>
    <property type="match status" value="1"/>
</dbReference>
<comment type="caution">
    <text evidence="6">The sequence shown here is derived from an EMBL/GenBank/DDBJ whole genome shotgun (WGS) entry which is preliminary data.</text>
</comment>
<name>A0A1F7I9C9_9BACT</name>
<dbReference type="SUPFAM" id="SSF53448">
    <property type="entry name" value="Nucleotide-diphospho-sugar transferases"/>
    <property type="match status" value="1"/>
</dbReference>
<keyword evidence="4" id="KW-1133">Transmembrane helix</keyword>
<feature type="domain" description="Glycosyltransferase 2-like" evidence="5">
    <location>
        <begin position="9"/>
        <end position="188"/>
    </location>
</feature>
<sequence>MKKYLPKISFVIPTLNDAPRLLRCLTSIEKQDYPKNKIEIVVIDDKSRDNTLKIAKSFKAKILINGKKDLYRSLTMGFHVATGELAYQIDQDVELRDKTFIRKMIKPLMDDEAVTASFTRYYPNKNQSWVSRFLSYDPIQRDPIYEYFSPSLDKLIIKKSDEYIVCDYSSKKIPPFTMMMYRMKSLKENPLWNNERFFDHETVMAMIETGYTKYAYVPTAGLYHDHADNLLHLIRKRVRNLKNHYLIEDSPYKYTWFDTGSFLGIIKIIIWIIYANLIIPETIRGFFRFLKFHDPVLLMQPIISITITDVLLFNFLILREGRQFLIKSFRRLYTF</sequence>
<dbReference type="InterPro" id="IPR029044">
    <property type="entry name" value="Nucleotide-diphossugar_trans"/>
</dbReference>